<keyword evidence="2" id="KW-0805">Transcription regulation</keyword>
<dbReference type="InterPro" id="IPR036390">
    <property type="entry name" value="WH_DNA-bd_sf"/>
</dbReference>
<gene>
    <name evidence="6" type="ORF">NVS32_04460</name>
</gene>
<protein>
    <submittedName>
        <fullName evidence="6">LysR family transcriptional regulator</fullName>
    </submittedName>
</protein>
<comment type="similarity">
    <text evidence="1">Belongs to the LysR transcriptional regulatory family.</text>
</comment>
<dbReference type="InterPro" id="IPR005119">
    <property type="entry name" value="LysR_subst-bd"/>
</dbReference>
<dbReference type="Pfam" id="PF03466">
    <property type="entry name" value="LysR_substrate"/>
    <property type="match status" value="1"/>
</dbReference>
<dbReference type="SUPFAM" id="SSF46785">
    <property type="entry name" value="Winged helix' DNA-binding domain"/>
    <property type="match status" value="1"/>
</dbReference>
<dbReference type="Pfam" id="PF00126">
    <property type="entry name" value="HTH_1"/>
    <property type="match status" value="1"/>
</dbReference>
<dbReference type="PROSITE" id="PS50931">
    <property type="entry name" value="HTH_LYSR"/>
    <property type="match status" value="1"/>
</dbReference>
<accession>A0ABT1Z7N1</accession>
<feature type="domain" description="HTH lysR-type" evidence="5">
    <location>
        <begin position="3"/>
        <end position="60"/>
    </location>
</feature>
<evidence type="ECO:0000256" key="4">
    <source>
        <dbReference type="ARBA" id="ARBA00023163"/>
    </source>
</evidence>
<dbReference type="PANTHER" id="PTHR30346">
    <property type="entry name" value="TRANSCRIPTIONAL DUAL REGULATOR HCAR-RELATED"/>
    <property type="match status" value="1"/>
</dbReference>
<sequence>MLMQTRQLEYFVAVAEDLSFTRAAKRFFVSQAALSQQIKLLEKEAGTRLFERDSHHVELTPAGRSLLGDAKTILRYEQESLIRARRRSKGIDGTLAIGYIKGYEHTNLSDMVLSFLTDNPYVTVSFMRENVSELYDALKAETIDVAFNLLYDPSQMEGIEYQVLKHWPLLAVVPAGHPLSGRQTIEFSELKGYELVDIDRGSENYGENSRINTTLEDAGLAPKVAYVSQDIATTVLAVASGMGYALLPGYFTSFIHANGKVSAIPIEGREQEMCTVAAWLPSRRNDALDVFLDKYLQVG</sequence>
<evidence type="ECO:0000256" key="3">
    <source>
        <dbReference type="ARBA" id="ARBA00023125"/>
    </source>
</evidence>
<dbReference type="PANTHER" id="PTHR30346:SF0">
    <property type="entry name" value="HCA OPERON TRANSCRIPTIONAL ACTIVATOR HCAR"/>
    <property type="match status" value="1"/>
</dbReference>
<dbReference type="CDD" id="cd08414">
    <property type="entry name" value="PBP2_LTTR_aromatics_like"/>
    <property type="match status" value="1"/>
</dbReference>
<keyword evidence="3" id="KW-0238">DNA-binding</keyword>
<evidence type="ECO:0000256" key="1">
    <source>
        <dbReference type="ARBA" id="ARBA00009437"/>
    </source>
</evidence>
<dbReference type="InterPro" id="IPR000847">
    <property type="entry name" value="LysR_HTH_N"/>
</dbReference>
<evidence type="ECO:0000256" key="2">
    <source>
        <dbReference type="ARBA" id="ARBA00023015"/>
    </source>
</evidence>
<keyword evidence="7" id="KW-1185">Reference proteome</keyword>
<keyword evidence="4" id="KW-0804">Transcription</keyword>
<dbReference type="EMBL" id="JANSKA010000002">
    <property type="protein sequence ID" value="MCR9036198.1"/>
    <property type="molecule type" value="Genomic_DNA"/>
</dbReference>
<comment type="caution">
    <text evidence="6">The sequence shown here is derived from an EMBL/GenBank/DDBJ whole genome shotgun (WGS) entry which is preliminary data.</text>
</comment>
<evidence type="ECO:0000259" key="5">
    <source>
        <dbReference type="PROSITE" id="PS50931"/>
    </source>
</evidence>
<dbReference type="Gene3D" id="3.40.190.10">
    <property type="entry name" value="Periplasmic binding protein-like II"/>
    <property type="match status" value="2"/>
</dbReference>
<evidence type="ECO:0000313" key="6">
    <source>
        <dbReference type="EMBL" id="MCR9036198.1"/>
    </source>
</evidence>
<proteinExistence type="inferred from homology"/>
<dbReference type="Gene3D" id="1.10.10.10">
    <property type="entry name" value="Winged helix-like DNA-binding domain superfamily/Winged helix DNA-binding domain"/>
    <property type="match status" value="1"/>
</dbReference>
<reference evidence="6 7" key="1">
    <citation type="submission" date="2022-08" db="EMBL/GenBank/DDBJ databases">
        <title>Tractidigestivibacter montrealensis type strain KD21.</title>
        <authorList>
            <person name="Diop K."/>
            <person name="Richard C."/>
            <person name="Routy B."/>
        </authorList>
    </citation>
    <scope>NUCLEOTIDE SEQUENCE [LARGE SCALE GENOMIC DNA]</scope>
    <source>
        <strain evidence="6 7">KD21</strain>
    </source>
</reference>
<organism evidence="6 7">
    <name type="scientific">Tractidigestivibacter montrealensis</name>
    <dbReference type="NCBI Taxonomy" id="2972466"/>
    <lineage>
        <taxon>Bacteria</taxon>
        <taxon>Bacillati</taxon>
        <taxon>Actinomycetota</taxon>
        <taxon>Coriobacteriia</taxon>
        <taxon>Coriobacteriales</taxon>
        <taxon>Atopobiaceae</taxon>
        <taxon>Tractidigestivibacter</taxon>
    </lineage>
</organism>
<name>A0ABT1Z7N1_9ACTN</name>
<dbReference type="InterPro" id="IPR036388">
    <property type="entry name" value="WH-like_DNA-bd_sf"/>
</dbReference>
<dbReference type="PRINTS" id="PR00039">
    <property type="entry name" value="HTHLYSR"/>
</dbReference>
<dbReference type="Proteomes" id="UP001204320">
    <property type="component" value="Unassembled WGS sequence"/>
</dbReference>
<evidence type="ECO:0000313" key="7">
    <source>
        <dbReference type="Proteomes" id="UP001204320"/>
    </source>
</evidence>
<dbReference type="SUPFAM" id="SSF53850">
    <property type="entry name" value="Periplasmic binding protein-like II"/>
    <property type="match status" value="1"/>
</dbReference>